<proteinExistence type="inferred from homology"/>
<keyword evidence="4" id="KW-1185">Reference proteome</keyword>
<organism evidence="3 4">
    <name type="scientific">Sphaerisporangium aureirubrum</name>
    <dbReference type="NCBI Taxonomy" id="1544736"/>
    <lineage>
        <taxon>Bacteria</taxon>
        <taxon>Bacillati</taxon>
        <taxon>Actinomycetota</taxon>
        <taxon>Actinomycetes</taxon>
        <taxon>Streptosporangiales</taxon>
        <taxon>Streptosporangiaceae</taxon>
        <taxon>Sphaerisporangium</taxon>
    </lineage>
</organism>
<gene>
    <name evidence="3" type="ORF">ACFP1K_11735</name>
</gene>
<dbReference type="InterPro" id="IPR000600">
    <property type="entry name" value="ROK"/>
</dbReference>
<dbReference type="InterPro" id="IPR036388">
    <property type="entry name" value="WH-like_DNA-bd_sf"/>
</dbReference>
<dbReference type="SMART" id="SM00419">
    <property type="entry name" value="HTH_CRP"/>
    <property type="match status" value="1"/>
</dbReference>
<accession>A0ABW1NEQ7</accession>
<evidence type="ECO:0000259" key="2">
    <source>
        <dbReference type="SMART" id="SM00419"/>
    </source>
</evidence>
<dbReference type="SUPFAM" id="SSF53067">
    <property type="entry name" value="Actin-like ATPase domain"/>
    <property type="match status" value="1"/>
</dbReference>
<evidence type="ECO:0000256" key="1">
    <source>
        <dbReference type="ARBA" id="ARBA00006479"/>
    </source>
</evidence>
<dbReference type="SUPFAM" id="SSF46785">
    <property type="entry name" value="Winged helix' DNA-binding domain"/>
    <property type="match status" value="1"/>
</dbReference>
<evidence type="ECO:0000313" key="4">
    <source>
        <dbReference type="Proteomes" id="UP001596137"/>
    </source>
</evidence>
<dbReference type="InterPro" id="IPR043129">
    <property type="entry name" value="ATPase_NBD"/>
</dbReference>
<reference evidence="4" key="1">
    <citation type="journal article" date="2019" name="Int. J. Syst. Evol. Microbiol.">
        <title>The Global Catalogue of Microorganisms (GCM) 10K type strain sequencing project: providing services to taxonomists for standard genome sequencing and annotation.</title>
        <authorList>
            <consortium name="The Broad Institute Genomics Platform"/>
            <consortium name="The Broad Institute Genome Sequencing Center for Infectious Disease"/>
            <person name="Wu L."/>
            <person name="Ma J."/>
        </authorList>
    </citation>
    <scope>NUCLEOTIDE SEQUENCE [LARGE SCALE GENOMIC DNA]</scope>
    <source>
        <strain evidence="4">JCM 30346</strain>
    </source>
</reference>
<dbReference type="Pfam" id="PF13412">
    <property type="entry name" value="HTH_24"/>
    <property type="match status" value="1"/>
</dbReference>
<comment type="similarity">
    <text evidence="1">Belongs to the ROK (NagC/XylR) family.</text>
</comment>
<protein>
    <submittedName>
        <fullName evidence="3">ROK family transcriptional regulator</fullName>
    </submittedName>
</protein>
<dbReference type="Pfam" id="PF00480">
    <property type="entry name" value="ROK"/>
    <property type="match status" value="1"/>
</dbReference>
<dbReference type="PANTHER" id="PTHR18964">
    <property type="entry name" value="ROK (REPRESSOR, ORF, KINASE) FAMILY"/>
    <property type="match status" value="1"/>
</dbReference>
<dbReference type="EMBL" id="JBHSRF010000012">
    <property type="protein sequence ID" value="MFC6081829.1"/>
    <property type="molecule type" value="Genomic_DNA"/>
</dbReference>
<sequence length="407" mass="42183">MTREPHLQMGTNLPKVGHYNRAVVLEAIQVSDGISRVQIAEHSGLTPQTVSVIVRKLLHDGLVYEDGSLPSQGGKPRTILRVAPTAVYALGIHFDPAETTHVLTDLTGHPVARLRTGPMTGPDSTPETVLREMARAARRMLREAGVPDGKVLGAGLACPGPLDAAGAMSAPPRLPGWDGVPVKRLLERHIGLPVTVDNDATAAAIGERWAGIARATPSFAYLYLGTGIGGGLFLDNQVYRGRSGNAGEFGHITVLPDGPECYCGNRGCVEAVCCPSAIEAAVRSRLAAGAPSTLPPAPGHAAICAAALAGDPPAREVIELVAARLADAAVSIVNMLDIDLLVLGGPASQQVGPLYHAVVAGAVASRPLARRLHRTRVELSPLTADAAAIGAASLVLHSAYSPRLLAP</sequence>
<dbReference type="PROSITE" id="PS01125">
    <property type="entry name" value="ROK"/>
    <property type="match status" value="1"/>
</dbReference>
<dbReference type="InterPro" id="IPR036390">
    <property type="entry name" value="WH_DNA-bd_sf"/>
</dbReference>
<dbReference type="Gene3D" id="1.10.10.10">
    <property type="entry name" value="Winged helix-like DNA-binding domain superfamily/Winged helix DNA-binding domain"/>
    <property type="match status" value="1"/>
</dbReference>
<evidence type="ECO:0000313" key="3">
    <source>
        <dbReference type="EMBL" id="MFC6081829.1"/>
    </source>
</evidence>
<name>A0ABW1NEQ7_9ACTN</name>
<dbReference type="PANTHER" id="PTHR18964:SF173">
    <property type="entry name" value="GLUCOKINASE"/>
    <property type="match status" value="1"/>
</dbReference>
<dbReference type="RefSeq" id="WP_380750572.1">
    <property type="nucleotide sequence ID" value="NZ_JBHSRF010000012.1"/>
</dbReference>
<dbReference type="Proteomes" id="UP001596137">
    <property type="component" value="Unassembled WGS sequence"/>
</dbReference>
<comment type="caution">
    <text evidence="3">The sequence shown here is derived from an EMBL/GenBank/DDBJ whole genome shotgun (WGS) entry which is preliminary data.</text>
</comment>
<dbReference type="InterPro" id="IPR049874">
    <property type="entry name" value="ROK_cs"/>
</dbReference>
<dbReference type="InterPro" id="IPR012318">
    <property type="entry name" value="HTH_CRP"/>
</dbReference>
<feature type="domain" description="HTH crp-type" evidence="2">
    <location>
        <begin position="26"/>
        <end position="81"/>
    </location>
</feature>
<dbReference type="Gene3D" id="3.30.420.40">
    <property type="match status" value="2"/>
</dbReference>